<accession>A0A0A8YKM2</accession>
<proteinExistence type="predicted"/>
<name>A0A0A8YKM2_ARUDO</name>
<reference evidence="1" key="1">
    <citation type="submission" date="2014-09" db="EMBL/GenBank/DDBJ databases">
        <authorList>
            <person name="Magalhaes I.L.F."/>
            <person name="Oliveira U."/>
            <person name="Santos F.R."/>
            <person name="Vidigal T.H.D.A."/>
            <person name="Brescovit A.D."/>
            <person name="Santos A.J."/>
        </authorList>
    </citation>
    <scope>NUCLEOTIDE SEQUENCE</scope>
    <source>
        <tissue evidence="1">Shoot tissue taken approximately 20 cm above the soil surface</tissue>
    </source>
</reference>
<protein>
    <submittedName>
        <fullName evidence="1">Uncharacterized protein</fullName>
    </submittedName>
</protein>
<reference evidence="1" key="2">
    <citation type="journal article" date="2015" name="Data Brief">
        <title>Shoot transcriptome of the giant reed, Arundo donax.</title>
        <authorList>
            <person name="Barrero R.A."/>
            <person name="Guerrero F.D."/>
            <person name="Moolhuijzen P."/>
            <person name="Goolsby J.A."/>
            <person name="Tidwell J."/>
            <person name="Bellgard S.E."/>
            <person name="Bellgard M.I."/>
        </authorList>
    </citation>
    <scope>NUCLEOTIDE SEQUENCE</scope>
    <source>
        <tissue evidence="1">Shoot tissue taken approximately 20 cm above the soil surface</tissue>
    </source>
</reference>
<sequence length="31" mass="3317">MASTPFSLIRGDYHCSSLYSPASPSSIIRGD</sequence>
<dbReference type="AlphaFoldDB" id="A0A0A8YKM2"/>
<evidence type="ECO:0000313" key="1">
    <source>
        <dbReference type="EMBL" id="JAD26781.1"/>
    </source>
</evidence>
<organism evidence="1">
    <name type="scientific">Arundo donax</name>
    <name type="common">Giant reed</name>
    <name type="synonym">Donax arundinaceus</name>
    <dbReference type="NCBI Taxonomy" id="35708"/>
    <lineage>
        <taxon>Eukaryota</taxon>
        <taxon>Viridiplantae</taxon>
        <taxon>Streptophyta</taxon>
        <taxon>Embryophyta</taxon>
        <taxon>Tracheophyta</taxon>
        <taxon>Spermatophyta</taxon>
        <taxon>Magnoliopsida</taxon>
        <taxon>Liliopsida</taxon>
        <taxon>Poales</taxon>
        <taxon>Poaceae</taxon>
        <taxon>PACMAD clade</taxon>
        <taxon>Arundinoideae</taxon>
        <taxon>Arundineae</taxon>
        <taxon>Arundo</taxon>
    </lineage>
</organism>
<dbReference type="EMBL" id="GBRH01271114">
    <property type="protein sequence ID" value="JAD26781.1"/>
    <property type="molecule type" value="Transcribed_RNA"/>
</dbReference>